<evidence type="ECO:0000313" key="3">
    <source>
        <dbReference type="Proteomes" id="UP000476030"/>
    </source>
</evidence>
<protein>
    <submittedName>
        <fullName evidence="2">Uncharacterized protein</fullName>
    </submittedName>
</protein>
<dbReference type="Proteomes" id="UP000476030">
    <property type="component" value="Unassembled WGS sequence"/>
</dbReference>
<dbReference type="EMBL" id="WTUW01000009">
    <property type="protein sequence ID" value="MZR31901.1"/>
    <property type="molecule type" value="Genomic_DNA"/>
</dbReference>
<keyword evidence="3" id="KW-1185">Reference proteome</keyword>
<feature type="compositionally biased region" description="Low complexity" evidence="1">
    <location>
        <begin position="74"/>
        <end position="84"/>
    </location>
</feature>
<feature type="region of interest" description="Disordered" evidence="1">
    <location>
        <begin position="74"/>
        <end position="124"/>
    </location>
</feature>
<organism evidence="2 3">
    <name type="scientific">Sneathiella litorea</name>
    <dbReference type="NCBI Taxonomy" id="2606216"/>
    <lineage>
        <taxon>Bacteria</taxon>
        <taxon>Pseudomonadati</taxon>
        <taxon>Pseudomonadota</taxon>
        <taxon>Alphaproteobacteria</taxon>
        <taxon>Sneathiellales</taxon>
        <taxon>Sneathiellaceae</taxon>
        <taxon>Sneathiella</taxon>
    </lineage>
</organism>
<feature type="compositionally biased region" description="Low complexity" evidence="1">
    <location>
        <begin position="105"/>
        <end position="117"/>
    </location>
</feature>
<proteinExistence type="predicted"/>
<name>A0A6L8WA35_9PROT</name>
<comment type="caution">
    <text evidence="2">The sequence shown here is derived from an EMBL/GenBank/DDBJ whole genome shotgun (WGS) entry which is preliminary data.</text>
</comment>
<evidence type="ECO:0000313" key="2">
    <source>
        <dbReference type="EMBL" id="MZR31901.1"/>
    </source>
</evidence>
<dbReference type="AlphaFoldDB" id="A0A6L8WA35"/>
<reference evidence="2 3" key="1">
    <citation type="submission" date="2019-12" db="EMBL/GenBank/DDBJ databases">
        <title>Snethiella sp. nov. sp. isolated from sea sand.</title>
        <authorList>
            <person name="Kim J."/>
            <person name="Jeong S.E."/>
            <person name="Jung H.S."/>
            <person name="Jeon C.O."/>
        </authorList>
    </citation>
    <scope>NUCLEOTIDE SEQUENCE [LARGE SCALE GENOMIC DNA]</scope>
    <source>
        <strain evidence="2 3">DP05</strain>
    </source>
</reference>
<gene>
    <name evidence="2" type="ORF">GQE98_14785</name>
</gene>
<sequence length="124" mass="13218">MSRENMNNIVAKEFSDALARCNQQGIDASTVRTGLLTIAIANFVNGIGLANTVALFDALPEQIRSGMFDRFVSPSAAQQATSSPNYPAPVSVTQQQPVDVNRFGAASRPSAAPSEAPAIKRRRL</sequence>
<evidence type="ECO:0000256" key="1">
    <source>
        <dbReference type="SAM" id="MobiDB-lite"/>
    </source>
</evidence>
<dbReference type="RefSeq" id="WP_161316489.1">
    <property type="nucleotide sequence ID" value="NZ_WTUW01000009.1"/>
</dbReference>
<accession>A0A6L8WA35</accession>